<dbReference type="EC" id="2.3.1.180" evidence="8"/>
<evidence type="ECO:0000256" key="1">
    <source>
        <dbReference type="ARBA" id="ARBA00008642"/>
    </source>
</evidence>
<dbReference type="GO" id="GO:0033818">
    <property type="term" value="F:beta-ketoacyl-acyl-carrier-protein synthase III activity"/>
    <property type="evidence" value="ECO:0007669"/>
    <property type="project" value="UniProtKB-UniRule"/>
</dbReference>
<evidence type="ECO:0000256" key="3">
    <source>
        <dbReference type="ARBA" id="ARBA00022679"/>
    </source>
</evidence>
<keyword evidence="7 8" id="KW-0511">Multifunctional enzyme</keyword>
<name>A0A1I2GBE6_9BACT</name>
<dbReference type="InterPro" id="IPR013747">
    <property type="entry name" value="ACP_syn_III_C"/>
</dbReference>
<evidence type="ECO:0000313" key="12">
    <source>
        <dbReference type="Proteomes" id="UP000199513"/>
    </source>
</evidence>
<keyword evidence="8" id="KW-0012">Acyltransferase</keyword>
<organism evidence="11 12">
    <name type="scientific">Thermoflexibacter ruber</name>
    <dbReference type="NCBI Taxonomy" id="1003"/>
    <lineage>
        <taxon>Bacteria</taxon>
        <taxon>Pseudomonadati</taxon>
        <taxon>Bacteroidota</taxon>
        <taxon>Cytophagia</taxon>
        <taxon>Cytophagales</taxon>
        <taxon>Thermoflexibacteraceae</taxon>
        <taxon>Thermoflexibacter</taxon>
    </lineage>
</organism>
<dbReference type="OrthoDB" id="9815506at2"/>
<dbReference type="RefSeq" id="WP_091545013.1">
    <property type="nucleotide sequence ID" value="NZ_FONY01000017.1"/>
</dbReference>
<accession>A0A1I2GBE6</accession>
<keyword evidence="12" id="KW-1185">Reference proteome</keyword>
<dbReference type="GO" id="GO:0006633">
    <property type="term" value="P:fatty acid biosynthetic process"/>
    <property type="evidence" value="ECO:0007669"/>
    <property type="project" value="UniProtKB-UniRule"/>
</dbReference>
<evidence type="ECO:0000259" key="10">
    <source>
        <dbReference type="Pfam" id="PF08545"/>
    </source>
</evidence>
<evidence type="ECO:0000256" key="5">
    <source>
        <dbReference type="ARBA" id="ARBA00023098"/>
    </source>
</evidence>
<dbReference type="CDD" id="cd00830">
    <property type="entry name" value="KAS_III"/>
    <property type="match status" value="1"/>
</dbReference>
<dbReference type="GO" id="GO:0004315">
    <property type="term" value="F:3-oxoacyl-[acyl-carrier-protein] synthase activity"/>
    <property type="evidence" value="ECO:0007669"/>
    <property type="project" value="InterPro"/>
</dbReference>
<dbReference type="NCBIfam" id="TIGR00747">
    <property type="entry name" value="fabH"/>
    <property type="match status" value="1"/>
</dbReference>
<comment type="subunit">
    <text evidence="8">Homodimer.</text>
</comment>
<keyword evidence="5 8" id="KW-0443">Lipid metabolism</keyword>
<evidence type="ECO:0000256" key="4">
    <source>
        <dbReference type="ARBA" id="ARBA00022832"/>
    </source>
</evidence>
<protein>
    <recommendedName>
        <fullName evidence="8">Beta-ketoacyl-[acyl-carrier-protein] synthase III</fullName>
        <shortName evidence="8">Beta-ketoacyl-ACP synthase III</shortName>
        <shortName evidence="8">KAS III</shortName>
        <ecNumber evidence="8">2.3.1.180</ecNumber>
    </recommendedName>
    <alternativeName>
        <fullName evidence="8">3-oxoacyl-[acyl-carrier-protein] synthase 3</fullName>
    </alternativeName>
    <alternativeName>
        <fullName evidence="8">3-oxoacyl-[acyl-carrier-protein] synthase III</fullName>
    </alternativeName>
</protein>
<dbReference type="HAMAP" id="MF_01815">
    <property type="entry name" value="FabH"/>
    <property type="match status" value="1"/>
</dbReference>
<dbReference type="InterPro" id="IPR016039">
    <property type="entry name" value="Thiolase-like"/>
</dbReference>
<gene>
    <name evidence="8" type="primary">fabH</name>
    <name evidence="11" type="ORF">SAMN04488541_101769</name>
</gene>
<proteinExistence type="inferred from homology"/>
<keyword evidence="2 8" id="KW-0444">Lipid biosynthesis</keyword>
<dbReference type="Proteomes" id="UP000199513">
    <property type="component" value="Unassembled WGS sequence"/>
</dbReference>
<evidence type="ECO:0000256" key="7">
    <source>
        <dbReference type="ARBA" id="ARBA00023268"/>
    </source>
</evidence>
<comment type="function">
    <text evidence="8">Catalyzes the condensation reaction of fatty acid synthesis by the addition to an acyl acceptor of two carbons from malonyl-ACP. Catalyzes the first condensation reaction which initiates fatty acid synthesis and may therefore play a role in governing the total rate of fatty acid production. Possesses both acetoacetyl-ACP synthase and acetyl transacylase activities. Its substrate specificity determines the biosynthesis of branched-chain and/or straight-chain of fatty acids.</text>
</comment>
<dbReference type="UniPathway" id="UPA00094"/>
<comment type="similarity">
    <text evidence="1 8">Belongs to the thiolase-like superfamily. FabH family.</text>
</comment>
<evidence type="ECO:0000256" key="2">
    <source>
        <dbReference type="ARBA" id="ARBA00022516"/>
    </source>
</evidence>
<dbReference type="NCBIfam" id="NF006829">
    <property type="entry name" value="PRK09352.1"/>
    <property type="match status" value="1"/>
</dbReference>
<evidence type="ECO:0000259" key="9">
    <source>
        <dbReference type="Pfam" id="PF08541"/>
    </source>
</evidence>
<dbReference type="GO" id="GO:0005737">
    <property type="term" value="C:cytoplasm"/>
    <property type="evidence" value="ECO:0007669"/>
    <property type="project" value="UniProtKB-SubCell"/>
</dbReference>
<dbReference type="Pfam" id="PF08545">
    <property type="entry name" value="ACP_syn_III"/>
    <property type="match status" value="1"/>
</dbReference>
<sequence>MKNSKIVGIGFHVPDKIVTNEDLTKIMNTTDEWIQERTGIKQRHYFDPEKGDTNYGMAVKASQIALDRAGLNPQDIDLIVYATLSPDYYFPGSGVLLQRSMDFRNIAAIDLRAQCSGFIYGLSVADQFIKTGMYKNVLLVGSEIHSSGLDYSDAGRHVSVIFGDGAGAVVLTATNDTQKGVLSTHLHCEGKFAEELAVIYPHTSGKNKNNPEEIRPGGGFYPVMNGSYVFKHAVTRMPEAIMEALETNGYKPEDLDYIVPHQANARITQAIQQKFGFPDEKIASNIHNYGNTTAASIPIALCEAYESGKVKEGDLVCLCAFGSGFTWASALIRW</sequence>
<comment type="subcellular location">
    <subcellularLocation>
        <location evidence="8">Cytoplasm</location>
    </subcellularLocation>
</comment>
<evidence type="ECO:0000256" key="8">
    <source>
        <dbReference type="HAMAP-Rule" id="MF_01815"/>
    </source>
</evidence>
<keyword evidence="8" id="KW-0963">Cytoplasm</keyword>
<keyword evidence="4 8" id="KW-0276">Fatty acid metabolism</keyword>
<dbReference type="InterPro" id="IPR004655">
    <property type="entry name" value="FabH"/>
</dbReference>
<feature type="active site" evidence="8">
    <location>
        <position position="115"/>
    </location>
</feature>
<comment type="catalytic activity">
    <reaction evidence="8">
        <text>malonyl-[ACP] + acetyl-CoA + H(+) = 3-oxobutanoyl-[ACP] + CO2 + CoA</text>
        <dbReference type="Rhea" id="RHEA:12080"/>
        <dbReference type="Rhea" id="RHEA-COMP:9623"/>
        <dbReference type="Rhea" id="RHEA-COMP:9625"/>
        <dbReference type="ChEBI" id="CHEBI:15378"/>
        <dbReference type="ChEBI" id="CHEBI:16526"/>
        <dbReference type="ChEBI" id="CHEBI:57287"/>
        <dbReference type="ChEBI" id="CHEBI:57288"/>
        <dbReference type="ChEBI" id="CHEBI:78449"/>
        <dbReference type="ChEBI" id="CHEBI:78450"/>
        <dbReference type="EC" id="2.3.1.180"/>
    </reaction>
</comment>
<feature type="domain" description="Beta-ketoacyl-[acyl-carrier-protein] synthase III C-terminal" evidence="9">
    <location>
        <begin position="245"/>
        <end position="334"/>
    </location>
</feature>
<keyword evidence="6 8" id="KW-0275">Fatty acid biosynthesis</keyword>
<dbReference type="PANTHER" id="PTHR43091:SF1">
    <property type="entry name" value="BETA-KETOACYL-[ACYL-CARRIER-PROTEIN] SYNTHASE III, CHLOROPLASTIC"/>
    <property type="match status" value="1"/>
</dbReference>
<evidence type="ECO:0000256" key="6">
    <source>
        <dbReference type="ARBA" id="ARBA00023160"/>
    </source>
</evidence>
<dbReference type="AlphaFoldDB" id="A0A1I2GBE6"/>
<dbReference type="SUPFAM" id="SSF53901">
    <property type="entry name" value="Thiolase-like"/>
    <property type="match status" value="1"/>
</dbReference>
<dbReference type="EMBL" id="FONY01000017">
    <property type="protein sequence ID" value="SFF14439.1"/>
    <property type="molecule type" value="Genomic_DNA"/>
</dbReference>
<dbReference type="InterPro" id="IPR013751">
    <property type="entry name" value="ACP_syn_III_N"/>
</dbReference>
<feature type="region of interest" description="ACP-binding" evidence="8">
    <location>
        <begin position="262"/>
        <end position="266"/>
    </location>
</feature>
<evidence type="ECO:0000313" key="11">
    <source>
        <dbReference type="EMBL" id="SFF14439.1"/>
    </source>
</evidence>
<comment type="domain">
    <text evidence="8">The last Arg residue of the ACP-binding site is essential for the weak association between ACP/AcpP and FabH.</text>
</comment>
<comment type="pathway">
    <text evidence="8">Lipid metabolism; fatty acid biosynthesis.</text>
</comment>
<feature type="active site" evidence="8">
    <location>
        <position position="261"/>
    </location>
</feature>
<feature type="active site" evidence="8">
    <location>
        <position position="291"/>
    </location>
</feature>
<dbReference type="Gene3D" id="3.40.47.10">
    <property type="match status" value="1"/>
</dbReference>
<dbReference type="STRING" id="1003.SAMN04488541_101769"/>
<dbReference type="Pfam" id="PF08541">
    <property type="entry name" value="ACP_syn_III_C"/>
    <property type="match status" value="1"/>
</dbReference>
<feature type="domain" description="Beta-ketoacyl-[acyl-carrier-protein] synthase III N-terminal" evidence="10">
    <location>
        <begin position="109"/>
        <end position="190"/>
    </location>
</feature>
<reference evidence="11 12" key="1">
    <citation type="submission" date="2016-10" db="EMBL/GenBank/DDBJ databases">
        <authorList>
            <person name="de Groot N.N."/>
        </authorList>
    </citation>
    <scope>NUCLEOTIDE SEQUENCE [LARGE SCALE GENOMIC DNA]</scope>
    <source>
        <strain>GEY</strain>
        <strain evidence="12">DSM 9560</strain>
    </source>
</reference>
<dbReference type="PANTHER" id="PTHR43091">
    <property type="entry name" value="3-OXOACYL-[ACYL-CARRIER-PROTEIN] SYNTHASE"/>
    <property type="match status" value="1"/>
</dbReference>
<keyword evidence="3 8" id="KW-0808">Transferase</keyword>